<protein>
    <submittedName>
        <fullName evidence="1">Tetraprenyl-beta-curcumene synthase family protein</fullName>
    </submittedName>
</protein>
<dbReference type="KEGG" id="acae:HYG86_16535"/>
<dbReference type="Pfam" id="PF10776">
    <property type="entry name" value="DUF2600"/>
    <property type="match status" value="1"/>
</dbReference>
<dbReference type="RefSeq" id="WP_213166655.1">
    <property type="nucleotide sequence ID" value="NZ_CP058559.1"/>
</dbReference>
<proteinExistence type="predicted"/>
<dbReference type="AlphaFoldDB" id="A0A7G9WC50"/>
<dbReference type="EMBL" id="CP058559">
    <property type="protein sequence ID" value="QNO16262.1"/>
    <property type="molecule type" value="Genomic_DNA"/>
</dbReference>
<evidence type="ECO:0000313" key="2">
    <source>
        <dbReference type="Proteomes" id="UP000516160"/>
    </source>
</evidence>
<accession>A0A7G9WC50</accession>
<reference evidence="1 2" key="1">
    <citation type="submission" date="2020-07" db="EMBL/GenBank/DDBJ databases">
        <title>Alkalicella. sp. LB2 genome.</title>
        <authorList>
            <person name="Postec A."/>
            <person name="Quemeneur M."/>
        </authorList>
    </citation>
    <scope>NUCLEOTIDE SEQUENCE [LARGE SCALE GENOMIC DNA]</scope>
    <source>
        <strain evidence="1 2">LB2</strain>
    </source>
</reference>
<evidence type="ECO:0000313" key="1">
    <source>
        <dbReference type="EMBL" id="QNO16262.1"/>
    </source>
</evidence>
<name>A0A7G9WC50_ALKCA</name>
<keyword evidence="2" id="KW-1185">Reference proteome</keyword>
<gene>
    <name evidence="1" type="ORF">HYG86_16535</name>
</gene>
<dbReference type="InterPro" id="IPR019712">
    <property type="entry name" value="YtpB-like"/>
</dbReference>
<sequence length="349" mass="40106">MIKSFYKFLMLTPYVLSIFPEVKKNLKTYKDYLNQCPNSELTNQACLSIENKDFHSLGGGVYGLGCKKVLPFITSFQTISDYLDNLCDRAGVCDEEGFRILHKSMLDALSPTKFTPDYYENYPLKGDGGYLAHLVENCQHTIETLPSFPIVRQYTLKLTELYKDLQVFKHLDPTVREDKLISWADSHQATLAPELYWWEFSAATGSTLPTFALIREAAKKDLTSEYAKKVYEAYFPYVAGLHILLDYFIDKKEDEIGGDLNFVSYYETENQLKQRLCYFIKNSLEKVRSLPNNNFHETVVKGLLAMYLSDPKVKQDNLESLAMDLLNFAGSDTKAMYKACITLRKKNKL</sequence>
<organism evidence="1 2">
    <name type="scientific">Alkalicella caledoniensis</name>
    <dbReference type="NCBI Taxonomy" id="2731377"/>
    <lineage>
        <taxon>Bacteria</taxon>
        <taxon>Bacillati</taxon>
        <taxon>Bacillota</taxon>
        <taxon>Clostridia</taxon>
        <taxon>Eubacteriales</taxon>
        <taxon>Proteinivoracaceae</taxon>
        <taxon>Alkalicella</taxon>
    </lineage>
</organism>
<dbReference type="Proteomes" id="UP000516160">
    <property type="component" value="Chromosome"/>
</dbReference>